<gene>
    <name evidence="3" type="ORF">EI684_19665</name>
</gene>
<reference evidence="3 4" key="1">
    <citation type="submission" date="2018-12" db="EMBL/GenBank/DDBJ databases">
        <title>Genome Sequence of Candidatus Viridilinea halotolerans isolated from saline sulfide-rich spring.</title>
        <authorList>
            <person name="Grouzdev D.S."/>
            <person name="Burganskaya E.I."/>
            <person name="Krutkina M.S."/>
            <person name="Sukhacheva M.V."/>
            <person name="Gorlenko V.M."/>
        </authorList>
    </citation>
    <scope>NUCLEOTIDE SEQUENCE [LARGE SCALE GENOMIC DNA]</scope>
    <source>
        <strain evidence="3">Chok-6</strain>
    </source>
</reference>
<dbReference type="SUPFAM" id="SSF48452">
    <property type="entry name" value="TPR-like"/>
    <property type="match status" value="1"/>
</dbReference>
<keyword evidence="2" id="KW-0472">Membrane</keyword>
<keyword evidence="2" id="KW-0812">Transmembrane</keyword>
<sequence>MEAFFCIFIFLAGLCLGLLLMVIFAKAPVVVVSQFETEPEPQRSIIFPLFIAALLGVVFLLAWNQWSSAAGSQQATPPLSATMLPVPPPSGLQGDMQPEPSGLQEQMLPQAATPIPQDDAAETKNRTGMDWLARGDCAAAEAWFQAAITADPDFYKPYNNLAFCFYERDDLAWAVVLWETALQLESQSADAHAGLATALWMLGQQYEAQQSYRRAVALDQRYSNADWMAQERFWSHRMLNDSQPLRGWLAAGMVVTRK</sequence>
<evidence type="ECO:0000313" key="4">
    <source>
        <dbReference type="Proteomes" id="UP000280307"/>
    </source>
</evidence>
<feature type="transmembrane region" description="Helical" evidence="2">
    <location>
        <begin position="45"/>
        <end position="63"/>
    </location>
</feature>
<protein>
    <submittedName>
        <fullName evidence="3">Uncharacterized protein</fullName>
    </submittedName>
</protein>
<dbReference type="Proteomes" id="UP000280307">
    <property type="component" value="Unassembled WGS sequence"/>
</dbReference>
<dbReference type="AlphaFoldDB" id="A0A426TSJ2"/>
<accession>A0A426TSJ2</accession>
<keyword evidence="2" id="KW-1133">Transmembrane helix</keyword>
<dbReference type="SMART" id="SM00028">
    <property type="entry name" value="TPR"/>
    <property type="match status" value="3"/>
</dbReference>
<dbReference type="InterPro" id="IPR019734">
    <property type="entry name" value="TPR_rpt"/>
</dbReference>
<organism evidence="3 4">
    <name type="scientific">Candidatus Viridilinea halotolerans</name>
    <dbReference type="NCBI Taxonomy" id="2491704"/>
    <lineage>
        <taxon>Bacteria</taxon>
        <taxon>Bacillati</taxon>
        <taxon>Chloroflexota</taxon>
        <taxon>Chloroflexia</taxon>
        <taxon>Chloroflexales</taxon>
        <taxon>Chloroflexineae</taxon>
        <taxon>Oscillochloridaceae</taxon>
        <taxon>Candidatus Viridilinea</taxon>
    </lineage>
</organism>
<dbReference type="InterPro" id="IPR011990">
    <property type="entry name" value="TPR-like_helical_dom_sf"/>
</dbReference>
<evidence type="ECO:0000313" key="3">
    <source>
        <dbReference type="EMBL" id="RRR67034.1"/>
    </source>
</evidence>
<evidence type="ECO:0000256" key="1">
    <source>
        <dbReference type="SAM" id="MobiDB-lite"/>
    </source>
</evidence>
<dbReference type="EMBL" id="RSAS01000813">
    <property type="protein sequence ID" value="RRR67034.1"/>
    <property type="molecule type" value="Genomic_DNA"/>
</dbReference>
<dbReference type="Gene3D" id="1.25.40.10">
    <property type="entry name" value="Tetratricopeptide repeat domain"/>
    <property type="match status" value="1"/>
</dbReference>
<name>A0A426TSJ2_9CHLR</name>
<feature type="region of interest" description="Disordered" evidence="1">
    <location>
        <begin position="73"/>
        <end position="102"/>
    </location>
</feature>
<evidence type="ECO:0000256" key="2">
    <source>
        <dbReference type="SAM" id="Phobius"/>
    </source>
</evidence>
<proteinExistence type="predicted"/>
<comment type="caution">
    <text evidence="3">The sequence shown here is derived from an EMBL/GenBank/DDBJ whole genome shotgun (WGS) entry which is preliminary data.</text>
</comment>